<evidence type="ECO:0000313" key="3">
    <source>
        <dbReference type="EMBL" id="TYA86792.1"/>
    </source>
</evidence>
<reference evidence="3 4" key="1">
    <citation type="submission" date="2019-08" db="EMBL/GenBank/DDBJ databases">
        <title>Seonamhaeicola sediminis sp. nov., isolated from marine sediment.</title>
        <authorList>
            <person name="Cao W.R."/>
        </authorList>
    </citation>
    <scope>NUCLEOTIDE SEQUENCE [LARGE SCALE GENOMIC DNA]</scope>
    <source>
        <strain evidence="3 4">B011</strain>
    </source>
</reference>
<dbReference type="InterPro" id="IPR028098">
    <property type="entry name" value="Glyco_trans_4-like_N"/>
</dbReference>
<dbReference type="EMBL" id="VSDQ01000332">
    <property type="protein sequence ID" value="TYA86792.1"/>
    <property type="molecule type" value="Genomic_DNA"/>
</dbReference>
<name>A0A5D0IYW7_9FLAO</name>
<evidence type="ECO:0000259" key="2">
    <source>
        <dbReference type="Pfam" id="PF13439"/>
    </source>
</evidence>
<dbReference type="RefSeq" id="WP_148540216.1">
    <property type="nucleotide sequence ID" value="NZ_VSDQ01000332.1"/>
</dbReference>
<keyword evidence="3" id="KW-0808">Transferase</keyword>
<protein>
    <submittedName>
        <fullName evidence="3">Glycosyltransferase family 4 protein</fullName>
    </submittedName>
</protein>
<dbReference type="Pfam" id="PF13439">
    <property type="entry name" value="Glyco_transf_4"/>
    <property type="match status" value="1"/>
</dbReference>
<evidence type="ECO:0000259" key="1">
    <source>
        <dbReference type="Pfam" id="PF00534"/>
    </source>
</evidence>
<feature type="domain" description="Glycosyl transferase family 1" evidence="1">
    <location>
        <begin position="175"/>
        <end position="324"/>
    </location>
</feature>
<dbReference type="PANTHER" id="PTHR12526">
    <property type="entry name" value="GLYCOSYLTRANSFERASE"/>
    <property type="match status" value="1"/>
</dbReference>
<proteinExistence type="predicted"/>
<dbReference type="OrthoDB" id="798298at2"/>
<dbReference type="InterPro" id="IPR001296">
    <property type="entry name" value="Glyco_trans_1"/>
</dbReference>
<evidence type="ECO:0000313" key="4">
    <source>
        <dbReference type="Proteomes" id="UP000323930"/>
    </source>
</evidence>
<organism evidence="3 4">
    <name type="scientific">Seonamhaeicola marinus</name>
    <dbReference type="NCBI Taxonomy" id="1912246"/>
    <lineage>
        <taxon>Bacteria</taxon>
        <taxon>Pseudomonadati</taxon>
        <taxon>Bacteroidota</taxon>
        <taxon>Flavobacteriia</taxon>
        <taxon>Flavobacteriales</taxon>
        <taxon>Flavobacteriaceae</taxon>
    </lineage>
</organism>
<sequence>MNKKICLLTTSLSSGGAEKMVANMSIALSKAGYDITIFSMKDEIHYKYKGNLYNFGLDKSNLGKAKAFFKFRTFFRTGKFDFIIDHRLRDNFCKEILFSKFIFNRCKVIYCVHSYRLKYYFPFRVSFLAKFQHVKKRIFVSVSREIKDRIKRDLNIDSITIHNFLNFEYSSSVENSNERSKQAYILGIGRLTETKQFDVLINCYEASDLIERNIKLLILGNGPCRNQLVNLVKEKKLESFVEILRFRKDPIPLIKDAKALVLSSKVEGFPMVLLEALALNVPVVSFNCKSGPSEIIHNGVNGILVEDQNKEKFVEALNKLLDKDFYDGLKNNTWVGLESFSEETILYQWEKLFTQM</sequence>
<dbReference type="Gene3D" id="3.40.50.2000">
    <property type="entry name" value="Glycogen Phosphorylase B"/>
    <property type="match status" value="2"/>
</dbReference>
<keyword evidence="4" id="KW-1185">Reference proteome</keyword>
<gene>
    <name evidence="3" type="ORF">FUA24_04500</name>
</gene>
<dbReference type="GO" id="GO:0016757">
    <property type="term" value="F:glycosyltransferase activity"/>
    <property type="evidence" value="ECO:0007669"/>
    <property type="project" value="InterPro"/>
</dbReference>
<dbReference type="Proteomes" id="UP000323930">
    <property type="component" value="Unassembled WGS sequence"/>
</dbReference>
<feature type="domain" description="Glycosyltransferase subfamily 4-like N-terminal" evidence="2">
    <location>
        <begin position="15"/>
        <end position="166"/>
    </location>
</feature>
<dbReference type="Pfam" id="PF00534">
    <property type="entry name" value="Glycos_transf_1"/>
    <property type="match status" value="1"/>
</dbReference>
<dbReference type="AlphaFoldDB" id="A0A5D0IYW7"/>
<accession>A0A5D0IYW7</accession>
<dbReference type="SUPFAM" id="SSF53756">
    <property type="entry name" value="UDP-Glycosyltransferase/glycogen phosphorylase"/>
    <property type="match status" value="1"/>
</dbReference>
<comment type="caution">
    <text evidence="3">The sequence shown here is derived from an EMBL/GenBank/DDBJ whole genome shotgun (WGS) entry which is preliminary data.</text>
</comment>
<dbReference type="PANTHER" id="PTHR12526:SF630">
    <property type="entry name" value="GLYCOSYLTRANSFERASE"/>
    <property type="match status" value="1"/>
</dbReference>